<comment type="caution">
    <text evidence="2">The sequence shown here is derived from an EMBL/GenBank/DDBJ whole genome shotgun (WGS) entry which is preliminary data.</text>
</comment>
<evidence type="ECO:0000313" key="3">
    <source>
        <dbReference type="Proteomes" id="UP000814243"/>
    </source>
</evidence>
<dbReference type="AlphaFoldDB" id="A0A922M8S9"/>
<proteinExistence type="predicted"/>
<dbReference type="Proteomes" id="UP000814243">
    <property type="component" value="Unassembled WGS sequence"/>
</dbReference>
<evidence type="ECO:0000256" key="1">
    <source>
        <dbReference type="SAM" id="MobiDB-lite"/>
    </source>
</evidence>
<organism evidence="2 3">
    <name type="scientific">Spodoptera exigua</name>
    <name type="common">Beet armyworm</name>
    <name type="synonym">Noctua fulgens</name>
    <dbReference type="NCBI Taxonomy" id="7107"/>
    <lineage>
        <taxon>Eukaryota</taxon>
        <taxon>Metazoa</taxon>
        <taxon>Ecdysozoa</taxon>
        <taxon>Arthropoda</taxon>
        <taxon>Hexapoda</taxon>
        <taxon>Insecta</taxon>
        <taxon>Pterygota</taxon>
        <taxon>Neoptera</taxon>
        <taxon>Endopterygota</taxon>
        <taxon>Lepidoptera</taxon>
        <taxon>Glossata</taxon>
        <taxon>Ditrysia</taxon>
        <taxon>Noctuoidea</taxon>
        <taxon>Noctuidae</taxon>
        <taxon>Amphipyrinae</taxon>
        <taxon>Spodoptera</taxon>
    </lineage>
</organism>
<name>A0A922M8S9_SPOEX</name>
<feature type="region of interest" description="Disordered" evidence="1">
    <location>
        <begin position="262"/>
        <end position="281"/>
    </location>
</feature>
<protein>
    <submittedName>
        <fullName evidence="2">Uncharacterized protein</fullName>
    </submittedName>
</protein>
<accession>A0A922M8S9</accession>
<reference evidence="2" key="1">
    <citation type="journal article" date="2021" name="G3 (Bethesda)">
        <title>Genome and transcriptome analysis of the beet armyworm Spodoptera exigua reveals targets for pest control. .</title>
        <authorList>
            <person name="Simon S."/>
            <person name="Breeschoten T."/>
            <person name="Jansen H.J."/>
            <person name="Dirks R.P."/>
            <person name="Schranz M.E."/>
            <person name="Ros V.I.D."/>
        </authorList>
    </citation>
    <scope>NUCLEOTIDE SEQUENCE</scope>
    <source>
        <strain evidence="2">TB_SE_WUR_2020</strain>
    </source>
</reference>
<feature type="compositionally biased region" description="Basic and acidic residues" evidence="1">
    <location>
        <begin position="265"/>
        <end position="277"/>
    </location>
</feature>
<dbReference type="EMBL" id="JACEFF010000728">
    <property type="protein sequence ID" value="KAH9632141.1"/>
    <property type="molecule type" value="Genomic_DNA"/>
</dbReference>
<gene>
    <name evidence="2" type="ORF">HF086_002648</name>
</gene>
<sequence>MLVWAMCGMDDKTEAKKNPDVECGCYDEIPLTEGRKDLLRSSDVECGCYDEIPLTQERQWLKNLQKPKFLSNLKSDSKNQKNLKTEIKTAADPGVICLCDTDGEFSKTSPNDDVICECNEVEENSIILKTTEDSETEKILTERTSKKPGLLMSDRQQTKQPLDAENMRNIRNIPMPPQAPPVSIEETSVRRLTCDWIDYKKLMKIRSEMSIETSGFKACKRKPKPPPVDRSVELNFEEAVVYYTSKNPHLFRDLVQQSLQDPIDNNDKINKQSEGKKGLSRTRRIFSKFKPKAKQSEPVPPPKEYYKEFCECPYGCIPPPTGYIPVMPPKELAKLYPKGFKLHLGGKGSLSRGLADIMF</sequence>
<evidence type="ECO:0000313" key="2">
    <source>
        <dbReference type="EMBL" id="KAH9632141.1"/>
    </source>
</evidence>